<comment type="subcellular location">
    <subcellularLocation>
        <location evidence="1">Cell envelope</location>
    </subcellularLocation>
</comment>
<dbReference type="Gene3D" id="1.20.1420.20">
    <property type="entry name" value="M75 peptidase, HXXE motif"/>
    <property type="match status" value="1"/>
</dbReference>
<dbReference type="InterPro" id="IPR034982">
    <property type="entry name" value="Imelysin-like_IrpA"/>
</dbReference>
<evidence type="ECO:0000256" key="3">
    <source>
        <dbReference type="SAM" id="SignalP"/>
    </source>
</evidence>
<evidence type="ECO:0000259" key="4">
    <source>
        <dbReference type="Pfam" id="PF09375"/>
    </source>
</evidence>
<keyword evidence="2 3" id="KW-0732">Signal</keyword>
<dbReference type="PROSITE" id="PS51257">
    <property type="entry name" value="PROKAR_LIPOPROTEIN"/>
    <property type="match status" value="1"/>
</dbReference>
<dbReference type="RefSeq" id="WP_044832898.1">
    <property type="nucleotide sequence ID" value="NZ_CP059735.1"/>
</dbReference>
<sequence length="386" mass="41737">MLTRKTLIAASVSALLLTACGGGSSSKDNNEVVTPVEETGFTYDAGDMITNLTKEVIVAGYDDLNTKAEAFHQSTLTLLNTPTAENLAAAQTAWQVVRVPWEQGEAHIFGPVDALSIDPHLDTWPLNTNDLQTLLDETTGFTAELVKGFNDDVQGFHTMEFLLFGDGVNDNTKSIDEMTALEREYLVATAEVFQGYTQALYDAWTVTQDATDANSAAYQDLLLTPDNEVYASELGVVEELINGLIGIVDEVGNGKIAEPFGASIDATDTSLVESQYSWNSLADFSNNIRGVQNVYRGEFEINTDETGLIDFVTAADATLASRVDEEIAAAITVIDAIAGDNDMPFRQAINDADARVRIQAAIDALSTLQATLENDVLTLLNDWKLN</sequence>
<dbReference type="InterPro" id="IPR038352">
    <property type="entry name" value="Imelysin_sf"/>
</dbReference>
<evidence type="ECO:0000256" key="2">
    <source>
        <dbReference type="ARBA" id="ARBA00022729"/>
    </source>
</evidence>
<evidence type="ECO:0000313" key="6">
    <source>
        <dbReference type="Proteomes" id="UP000032568"/>
    </source>
</evidence>
<feature type="domain" description="Imelysin-like" evidence="4">
    <location>
        <begin position="57"/>
        <end position="372"/>
    </location>
</feature>
<proteinExistence type="predicted"/>
<dbReference type="EMBL" id="CP059735">
    <property type="protein sequence ID" value="WDD99727.1"/>
    <property type="molecule type" value="Genomic_DNA"/>
</dbReference>
<dbReference type="InterPro" id="IPR018976">
    <property type="entry name" value="Imelysin-like"/>
</dbReference>
<dbReference type="GO" id="GO:0030313">
    <property type="term" value="C:cell envelope"/>
    <property type="evidence" value="ECO:0007669"/>
    <property type="project" value="UniProtKB-SubCell"/>
</dbReference>
<gene>
    <name evidence="5" type="ORF">SG35_003375</name>
</gene>
<protein>
    <submittedName>
        <fullName evidence="5">Iron-regulated protein A</fullName>
    </submittedName>
</protein>
<reference evidence="5 6" key="1">
    <citation type="journal article" date="2015" name="Genome Announc.">
        <title>Draft Genome Sequences of Marine Isolates of Thalassomonas viridans and Thalassomonas actiniarum.</title>
        <authorList>
            <person name="Olonade I."/>
            <person name="van Zyl L.J."/>
            <person name="Trindade M."/>
        </authorList>
    </citation>
    <scope>NUCLEOTIDE SEQUENCE [LARGE SCALE GENOMIC DNA]</scope>
    <source>
        <strain evidence="5 6">A5K-106</strain>
    </source>
</reference>
<dbReference type="Pfam" id="PF09375">
    <property type="entry name" value="Peptidase_M75"/>
    <property type="match status" value="1"/>
</dbReference>
<accession>A0AAF0C3N1</accession>
<organism evidence="5 6">
    <name type="scientific">Thalassomonas actiniarum</name>
    <dbReference type="NCBI Taxonomy" id="485447"/>
    <lineage>
        <taxon>Bacteria</taxon>
        <taxon>Pseudomonadati</taxon>
        <taxon>Pseudomonadota</taxon>
        <taxon>Gammaproteobacteria</taxon>
        <taxon>Alteromonadales</taxon>
        <taxon>Colwelliaceae</taxon>
        <taxon>Thalassomonas</taxon>
    </lineage>
</organism>
<name>A0AAF0C3N1_9GAMM</name>
<dbReference type="CDD" id="cd14658">
    <property type="entry name" value="Imelysin-like_IrpA"/>
    <property type="match status" value="1"/>
</dbReference>
<keyword evidence="6" id="KW-1185">Reference proteome</keyword>
<dbReference type="Proteomes" id="UP000032568">
    <property type="component" value="Chromosome"/>
</dbReference>
<feature type="chain" id="PRO_5042117971" evidence="3">
    <location>
        <begin position="22"/>
        <end position="386"/>
    </location>
</feature>
<reference evidence="5 6" key="2">
    <citation type="journal article" date="2022" name="Mar. Drugs">
        <title>Bioassay-Guided Fractionation Leads to the Detection of Cholic Acid Generated by the Rare Thalassomonas sp.</title>
        <authorList>
            <person name="Pheiffer F."/>
            <person name="Schneider Y.K."/>
            <person name="Hansen E.H."/>
            <person name="Andersen J.H."/>
            <person name="Isaksson J."/>
            <person name="Busche T."/>
            <person name="R C."/>
            <person name="Kalinowski J."/>
            <person name="Zyl L.V."/>
            <person name="Trindade M."/>
        </authorList>
    </citation>
    <scope>NUCLEOTIDE SEQUENCE [LARGE SCALE GENOMIC DNA]</scope>
    <source>
        <strain evidence="5 6">A5K-106</strain>
    </source>
</reference>
<evidence type="ECO:0000313" key="5">
    <source>
        <dbReference type="EMBL" id="WDD99727.1"/>
    </source>
</evidence>
<dbReference type="AlphaFoldDB" id="A0AAF0C3N1"/>
<feature type="signal peptide" evidence="3">
    <location>
        <begin position="1"/>
        <end position="21"/>
    </location>
</feature>
<evidence type="ECO:0000256" key="1">
    <source>
        <dbReference type="ARBA" id="ARBA00004196"/>
    </source>
</evidence>
<dbReference type="KEGG" id="tact:SG35_003375"/>